<accession>A0A5N5SZM7</accession>
<keyword evidence="2" id="KW-0813">Transport</keyword>
<dbReference type="Pfam" id="PF18437">
    <property type="entry name" value="Nup54_C"/>
    <property type="match status" value="1"/>
</dbReference>
<dbReference type="Gene3D" id="1.20.5.170">
    <property type="match status" value="1"/>
</dbReference>
<proteinExistence type="predicted"/>
<evidence type="ECO:0000256" key="2">
    <source>
        <dbReference type="ARBA" id="ARBA00022448"/>
    </source>
</evidence>
<evidence type="ECO:0000313" key="7">
    <source>
        <dbReference type="Proteomes" id="UP000326759"/>
    </source>
</evidence>
<dbReference type="GO" id="GO:0044613">
    <property type="term" value="C:nuclear pore central transport channel"/>
    <property type="evidence" value="ECO:0007669"/>
    <property type="project" value="TreeGrafter"/>
</dbReference>
<dbReference type="Gene3D" id="1.20.5.490">
    <property type="entry name" value="Single helix bin"/>
    <property type="match status" value="1"/>
</dbReference>
<dbReference type="PANTHER" id="PTHR13000">
    <property type="entry name" value="NUCLEOPORIN P54"/>
    <property type="match status" value="1"/>
</dbReference>
<dbReference type="GO" id="GO:0017056">
    <property type="term" value="F:structural constituent of nuclear pore"/>
    <property type="evidence" value="ECO:0007669"/>
    <property type="project" value="TreeGrafter"/>
</dbReference>
<dbReference type="AlphaFoldDB" id="A0A5N5SZM7"/>
<gene>
    <name evidence="6" type="primary">Nup54</name>
    <name evidence="6" type="ORF">Anas_01814</name>
</gene>
<reference evidence="6 7" key="1">
    <citation type="journal article" date="2019" name="PLoS Biol.">
        <title>Sex chromosomes control vertical transmission of feminizing Wolbachia symbionts in an isopod.</title>
        <authorList>
            <person name="Becking T."/>
            <person name="Chebbi M.A."/>
            <person name="Giraud I."/>
            <person name="Moumen B."/>
            <person name="Laverre T."/>
            <person name="Caubet Y."/>
            <person name="Peccoud J."/>
            <person name="Gilbert C."/>
            <person name="Cordaux R."/>
        </authorList>
    </citation>
    <scope>NUCLEOTIDE SEQUENCE [LARGE SCALE GENOMIC DNA]</scope>
    <source>
        <strain evidence="6">ANa2</strain>
        <tissue evidence="6">Whole body excluding digestive tract and cuticle</tissue>
    </source>
</reference>
<sequence length="467" mass="52038">MTTGSGFSLTGFNQPTSSSSFGFGTNQSNLSGGLNFGSTLGQQSNNTLGFGAGNQSSGGLFGPKTTASTGFSLTGGGLFSVPKTTSNTFGFGSTSAFKGFGQPQQTQQPPFQNTLQQTQQQIDPLYLAVCVPTYFNDERDEVLKKWNQLQAIWGAGKGYYAQNMPPVEFTPDNPFCRFKAVGYVKLPTYSPEDGFVELTISKKESEVRAHQQQIVDTLVKLFDGCQVCVDYVRPFGETKTRMCIFVQQRNPNGETKKIQSWLVYNHLNSQNQNIKNELQNLFIENVTPLVSLSESQLKEYLEMPPRGIDPMIWEQGKRANPDEKTLLPVPMVGFQELQTRFKAQEEESRLLQGQLDSVAEEVTLLQGKQSKLLSDLQECKRRQILMSHRVLKGRLNEILSQISVQPGSCPGSLNGNTTDHPRYSLDSEVEKDLHQFLSWEQEAIKELVNILKKDLDIANKLLSQESK</sequence>
<dbReference type="Pfam" id="PF13874">
    <property type="entry name" value="Nup54"/>
    <property type="match status" value="1"/>
</dbReference>
<evidence type="ECO:0000259" key="5">
    <source>
        <dbReference type="Pfam" id="PF18437"/>
    </source>
</evidence>
<dbReference type="EMBL" id="SEYY01017239">
    <property type="protein sequence ID" value="KAB7499683.1"/>
    <property type="molecule type" value="Genomic_DNA"/>
</dbReference>
<feature type="domain" description="Nucleoporin Nup54 alpha-helical" evidence="4">
    <location>
        <begin position="304"/>
        <end position="392"/>
    </location>
</feature>
<protein>
    <submittedName>
        <fullName evidence="6">Nuclear pore complex protein Nup54</fullName>
    </submittedName>
</protein>
<evidence type="ECO:0000256" key="1">
    <source>
        <dbReference type="ARBA" id="ARBA00004123"/>
    </source>
</evidence>
<dbReference type="GO" id="GO:0036228">
    <property type="term" value="P:protein localization to nuclear inner membrane"/>
    <property type="evidence" value="ECO:0007669"/>
    <property type="project" value="TreeGrafter"/>
</dbReference>
<dbReference type="PANTHER" id="PTHR13000:SF0">
    <property type="entry name" value="NUCLEOPORIN P54"/>
    <property type="match status" value="1"/>
</dbReference>
<comment type="caution">
    <text evidence="6">The sequence shown here is derived from an EMBL/GenBank/DDBJ whole genome shotgun (WGS) entry which is preliminary data.</text>
</comment>
<dbReference type="Proteomes" id="UP000326759">
    <property type="component" value="Unassembled WGS sequence"/>
</dbReference>
<dbReference type="GO" id="GO:0006999">
    <property type="term" value="P:nuclear pore organization"/>
    <property type="evidence" value="ECO:0007669"/>
    <property type="project" value="TreeGrafter"/>
</dbReference>
<organism evidence="6 7">
    <name type="scientific">Armadillidium nasatum</name>
    <dbReference type="NCBI Taxonomy" id="96803"/>
    <lineage>
        <taxon>Eukaryota</taxon>
        <taxon>Metazoa</taxon>
        <taxon>Ecdysozoa</taxon>
        <taxon>Arthropoda</taxon>
        <taxon>Crustacea</taxon>
        <taxon>Multicrustacea</taxon>
        <taxon>Malacostraca</taxon>
        <taxon>Eumalacostraca</taxon>
        <taxon>Peracarida</taxon>
        <taxon>Isopoda</taxon>
        <taxon>Oniscidea</taxon>
        <taxon>Crinocheta</taxon>
        <taxon>Armadillidiidae</taxon>
        <taxon>Armadillidium</taxon>
    </lineage>
</organism>
<dbReference type="InterPro" id="IPR040985">
    <property type="entry name" value="Nup54_C"/>
</dbReference>
<evidence type="ECO:0000313" key="6">
    <source>
        <dbReference type="EMBL" id="KAB7499683.1"/>
    </source>
</evidence>
<dbReference type="OrthoDB" id="6360598at2759"/>
<name>A0A5N5SZM7_9CRUS</name>
<feature type="domain" description="Nup54 C-terminal interacting" evidence="5">
    <location>
        <begin position="423"/>
        <end position="455"/>
    </location>
</feature>
<keyword evidence="3" id="KW-0539">Nucleus</keyword>
<dbReference type="InterPro" id="IPR025712">
    <property type="entry name" value="Nup54_alpha-helical_dom"/>
</dbReference>
<dbReference type="GO" id="GO:0006607">
    <property type="term" value="P:NLS-bearing protein import into nucleus"/>
    <property type="evidence" value="ECO:0007669"/>
    <property type="project" value="TreeGrafter"/>
</dbReference>
<evidence type="ECO:0000259" key="4">
    <source>
        <dbReference type="Pfam" id="PF13874"/>
    </source>
</evidence>
<comment type="subcellular location">
    <subcellularLocation>
        <location evidence="1">Nucleus</location>
    </subcellularLocation>
</comment>
<keyword evidence="7" id="KW-1185">Reference proteome</keyword>
<dbReference type="InterPro" id="IPR024864">
    <property type="entry name" value="Nup54/Nup57/Nup44"/>
</dbReference>
<evidence type="ECO:0000256" key="3">
    <source>
        <dbReference type="ARBA" id="ARBA00023242"/>
    </source>
</evidence>